<dbReference type="InterPro" id="IPR008269">
    <property type="entry name" value="Lon_proteolytic"/>
</dbReference>
<keyword evidence="1" id="KW-0720">Serine protease</keyword>
<protein>
    <recommendedName>
        <fullName evidence="1">endopeptidase La</fullName>
        <ecNumber evidence="1">3.4.21.53</ecNumber>
    </recommendedName>
</protein>
<dbReference type="STRING" id="1423750.FC89_GL000140"/>
<organism evidence="5 6">
    <name type="scientific">Liquorilactobacillus ghanensis DSM 18630</name>
    <dbReference type="NCBI Taxonomy" id="1423750"/>
    <lineage>
        <taxon>Bacteria</taxon>
        <taxon>Bacillati</taxon>
        <taxon>Bacillota</taxon>
        <taxon>Bacilli</taxon>
        <taxon>Lactobacillales</taxon>
        <taxon>Lactobacillaceae</taxon>
        <taxon>Liquorilactobacillus</taxon>
    </lineage>
</organism>
<comment type="catalytic activity">
    <reaction evidence="1">
        <text>Hydrolysis of proteins in presence of ATP.</text>
        <dbReference type="EC" id="3.4.21.53"/>
    </reaction>
</comment>
<dbReference type="PATRIC" id="fig|1423750.3.peg.141"/>
<dbReference type="GO" id="GO:0006508">
    <property type="term" value="P:proteolysis"/>
    <property type="evidence" value="ECO:0007669"/>
    <property type="project" value="UniProtKB-KW"/>
</dbReference>
<dbReference type="AlphaFoldDB" id="A0A0R1VW70"/>
<comment type="similarity">
    <text evidence="1">Belongs to the peptidase S16 family.</text>
</comment>
<dbReference type="Gene3D" id="3.30.230.10">
    <property type="match status" value="1"/>
</dbReference>
<feature type="active site" evidence="1">
    <location>
        <position position="278"/>
    </location>
</feature>
<dbReference type="Pfam" id="PF05362">
    <property type="entry name" value="Lon_C"/>
    <property type="match status" value="1"/>
</dbReference>
<accession>A0A0R1VW70</accession>
<dbReference type="PROSITE" id="PS51786">
    <property type="entry name" value="LON_PROTEOLYTIC"/>
    <property type="match status" value="1"/>
</dbReference>
<dbReference type="InterPro" id="IPR020568">
    <property type="entry name" value="Ribosomal_Su5_D2-typ_SF"/>
</dbReference>
<dbReference type="PANTHER" id="PTHR10046">
    <property type="entry name" value="ATP DEPENDENT LON PROTEASE FAMILY MEMBER"/>
    <property type="match status" value="1"/>
</dbReference>
<gene>
    <name evidence="5" type="ORF">FC89_GL000140</name>
</gene>
<keyword evidence="2" id="KW-1133">Transmembrane helix</keyword>
<name>A0A0R1VW70_9LACO</name>
<keyword evidence="6" id="KW-1185">Reference proteome</keyword>
<keyword evidence="2" id="KW-0812">Transmembrane</keyword>
<dbReference type="Gene3D" id="2.30.42.10">
    <property type="match status" value="1"/>
</dbReference>
<dbReference type="InterPro" id="IPR014721">
    <property type="entry name" value="Ribsml_uS5_D2-typ_fold_subgr"/>
</dbReference>
<sequence>MRRKQRWWLIGLLVILLAIGTFFPLPVYLETVGSAQNVAKYVTVAKKRDRHSGKLMLTYVELARATPFLYVASFFDRNASRIPSEQVTGGVNNREFDLVQNYYMQTAVNQAQSSALKLAGKQYQQKFQGIYVMSVLKKSNFNNKLQVGDLIQRVNGKSFSSLTAMMHYLNAKKTGETVKINYLRHGSSKISQGKVISLPNSKRHGIGISLVAKTNVVSNSQIKADMDGIGGPSAGLMLALQMYSQLSHRDLKAGREIAGTGTISASGKVGQIGGIDKKVIAANKAGATIFLAPAGKANYHEAQKTAERIKTKMKIVPIKNLTQAINYLAHSHG</sequence>
<dbReference type="InterPro" id="IPR027065">
    <property type="entry name" value="Lon_Prtase"/>
</dbReference>
<proteinExistence type="inferred from homology"/>
<dbReference type="EC" id="3.4.21.53" evidence="1"/>
<evidence type="ECO:0000259" key="3">
    <source>
        <dbReference type="PROSITE" id="PS50106"/>
    </source>
</evidence>
<dbReference type="Pfam" id="PF13180">
    <property type="entry name" value="PDZ_2"/>
    <property type="match status" value="1"/>
</dbReference>
<dbReference type="RefSeq" id="WP_057870943.1">
    <property type="nucleotide sequence ID" value="NZ_AZGB01000005.1"/>
</dbReference>
<dbReference type="InterPro" id="IPR036034">
    <property type="entry name" value="PDZ_sf"/>
</dbReference>
<feature type="transmembrane region" description="Helical" evidence="2">
    <location>
        <begin position="7"/>
        <end position="29"/>
    </location>
</feature>
<dbReference type="GO" id="GO:0030163">
    <property type="term" value="P:protein catabolic process"/>
    <property type="evidence" value="ECO:0007669"/>
    <property type="project" value="InterPro"/>
</dbReference>
<dbReference type="OrthoDB" id="2356897at2"/>
<dbReference type="GO" id="GO:0005524">
    <property type="term" value="F:ATP binding"/>
    <property type="evidence" value="ECO:0007669"/>
    <property type="project" value="InterPro"/>
</dbReference>
<evidence type="ECO:0000313" key="6">
    <source>
        <dbReference type="Proteomes" id="UP000051451"/>
    </source>
</evidence>
<keyword evidence="1" id="KW-0378">Hydrolase</keyword>
<dbReference type="GO" id="GO:0004176">
    <property type="term" value="F:ATP-dependent peptidase activity"/>
    <property type="evidence" value="ECO:0007669"/>
    <property type="project" value="UniProtKB-UniRule"/>
</dbReference>
<evidence type="ECO:0000259" key="4">
    <source>
        <dbReference type="PROSITE" id="PS51786"/>
    </source>
</evidence>
<evidence type="ECO:0000256" key="2">
    <source>
        <dbReference type="SAM" id="Phobius"/>
    </source>
</evidence>
<keyword evidence="2" id="KW-0472">Membrane</keyword>
<feature type="active site" evidence="1">
    <location>
        <position position="233"/>
    </location>
</feature>
<dbReference type="PROSITE" id="PS50106">
    <property type="entry name" value="PDZ"/>
    <property type="match status" value="1"/>
</dbReference>
<dbReference type="GO" id="GO:0004252">
    <property type="term" value="F:serine-type endopeptidase activity"/>
    <property type="evidence" value="ECO:0007669"/>
    <property type="project" value="UniProtKB-UniRule"/>
</dbReference>
<feature type="domain" description="Lon proteolytic" evidence="4">
    <location>
        <begin position="229"/>
        <end position="331"/>
    </location>
</feature>
<evidence type="ECO:0000256" key="1">
    <source>
        <dbReference type="PROSITE-ProRule" id="PRU01122"/>
    </source>
</evidence>
<dbReference type="EMBL" id="AZGB01000005">
    <property type="protein sequence ID" value="KRM07700.1"/>
    <property type="molecule type" value="Genomic_DNA"/>
</dbReference>
<dbReference type="SUPFAM" id="SSF54211">
    <property type="entry name" value="Ribosomal protein S5 domain 2-like"/>
    <property type="match status" value="1"/>
</dbReference>
<dbReference type="Proteomes" id="UP000051451">
    <property type="component" value="Unassembled WGS sequence"/>
</dbReference>
<dbReference type="NCBIfam" id="NF041438">
    <property type="entry name" value="SepM_fam_S16"/>
    <property type="match status" value="1"/>
</dbReference>
<dbReference type="InterPro" id="IPR001478">
    <property type="entry name" value="PDZ"/>
</dbReference>
<feature type="domain" description="PDZ" evidence="3">
    <location>
        <begin position="116"/>
        <end position="186"/>
    </location>
</feature>
<keyword evidence="1 5" id="KW-0645">Protease</keyword>
<dbReference type="GeneID" id="98318204"/>
<comment type="caution">
    <text evidence="5">The sequence shown here is derived from an EMBL/GenBank/DDBJ whole genome shotgun (WGS) entry which is preliminary data.</text>
</comment>
<reference evidence="5 6" key="1">
    <citation type="journal article" date="2015" name="Genome Announc.">
        <title>Expanding the biotechnology potential of lactobacilli through comparative genomics of 213 strains and associated genera.</title>
        <authorList>
            <person name="Sun Z."/>
            <person name="Harris H.M."/>
            <person name="McCann A."/>
            <person name="Guo C."/>
            <person name="Argimon S."/>
            <person name="Zhang W."/>
            <person name="Yang X."/>
            <person name="Jeffery I.B."/>
            <person name="Cooney J.C."/>
            <person name="Kagawa T.F."/>
            <person name="Liu W."/>
            <person name="Song Y."/>
            <person name="Salvetti E."/>
            <person name="Wrobel A."/>
            <person name="Rasinkangas P."/>
            <person name="Parkhill J."/>
            <person name="Rea M.C."/>
            <person name="O'Sullivan O."/>
            <person name="Ritari J."/>
            <person name="Douillard F.P."/>
            <person name="Paul Ross R."/>
            <person name="Yang R."/>
            <person name="Briner A.E."/>
            <person name="Felis G.E."/>
            <person name="de Vos W.M."/>
            <person name="Barrangou R."/>
            <person name="Klaenhammer T.R."/>
            <person name="Caufield P.W."/>
            <person name="Cui Y."/>
            <person name="Zhang H."/>
            <person name="O'Toole P.W."/>
        </authorList>
    </citation>
    <scope>NUCLEOTIDE SEQUENCE [LARGE SCALE GENOMIC DNA]</scope>
    <source>
        <strain evidence="5 6">DSM 18630</strain>
    </source>
</reference>
<evidence type="ECO:0000313" key="5">
    <source>
        <dbReference type="EMBL" id="KRM07700.1"/>
    </source>
</evidence>